<keyword evidence="3" id="KW-0813">Transport</keyword>
<dbReference type="EMBL" id="HBGT01011232">
    <property type="protein sequence ID" value="CAD9405817.1"/>
    <property type="molecule type" value="Transcribed_RNA"/>
</dbReference>
<sequence length="207" mass="21992">MKFTAIVLALAMGTASAFTTTAWTRQTRRSAKSAMSMKAALFYSTTTGNTETCAGYIAEATGLSPVDIGDASADDVTSCDDLICGAPTWHTGADEQRSGTEWDSFLYDTLPGMDLSGKKVAIFGLGDQAGYGDNFCDAMGELHDLFTAAGATVVGATSTDGYDHADTKSIRDGKFVGMPFDEDNQYDMSEDRAKSWVEQLKGEGMSL</sequence>
<keyword evidence="7" id="KW-0732">Signal</keyword>
<evidence type="ECO:0000259" key="8">
    <source>
        <dbReference type="PROSITE" id="PS50902"/>
    </source>
</evidence>
<evidence type="ECO:0000313" key="9">
    <source>
        <dbReference type="EMBL" id="CAD9405817.1"/>
    </source>
</evidence>
<dbReference type="InterPro" id="IPR050619">
    <property type="entry name" value="Flavodoxin"/>
</dbReference>
<feature type="domain" description="Flavodoxin-like" evidence="8">
    <location>
        <begin position="39"/>
        <end position="201"/>
    </location>
</feature>
<evidence type="ECO:0000256" key="5">
    <source>
        <dbReference type="ARBA" id="ARBA00022643"/>
    </source>
</evidence>
<evidence type="ECO:0000256" key="6">
    <source>
        <dbReference type="ARBA" id="ARBA00022982"/>
    </source>
</evidence>
<evidence type="ECO:0000256" key="7">
    <source>
        <dbReference type="SAM" id="SignalP"/>
    </source>
</evidence>
<feature type="chain" id="PRO_5031044180" description="Flavodoxin-like domain-containing protein" evidence="7">
    <location>
        <begin position="18"/>
        <end position="207"/>
    </location>
</feature>
<keyword evidence="4" id="KW-0285">Flavoprotein</keyword>
<accession>A0A7S2FP55</accession>
<dbReference type="AlphaFoldDB" id="A0A7S2FP55"/>
<dbReference type="SUPFAM" id="SSF52218">
    <property type="entry name" value="Flavoproteins"/>
    <property type="match status" value="1"/>
</dbReference>
<dbReference type="PIRSF" id="PIRSF038996">
    <property type="entry name" value="FldA"/>
    <property type="match status" value="1"/>
</dbReference>
<evidence type="ECO:0000256" key="2">
    <source>
        <dbReference type="ARBA" id="ARBA00005267"/>
    </source>
</evidence>
<keyword evidence="5" id="KW-0288">FMN</keyword>
<dbReference type="InterPro" id="IPR029039">
    <property type="entry name" value="Flavoprotein-like_sf"/>
</dbReference>
<gene>
    <name evidence="9" type="ORF">FPAR1323_LOCUS6163</name>
</gene>
<reference evidence="9" key="1">
    <citation type="submission" date="2021-01" db="EMBL/GenBank/DDBJ databases">
        <authorList>
            <person name="Corre E."/>
            <person name="Pelletier E."/>
            <person name="Niang G."/>
            <person name="Scheremetjew M."/>
            <person name="Finn R."/>
            <person name="Kale V."/>
            <person name="Holt S."/>
            <person name="Cochrane G."/>
            <person name="Meng A."/>
            <person name="Brown T."/>
            <person name="Cohen L."/>
        </authorList>
    </citation>
    <scope>NUCLEOTIDE SEQUENCE</scope>
    <source>
        <strain evidence="9">RCC1693</strain>
    </source>
</reference>
<evidence type="ECO:0000256" key="1">
    <source>
        <dbReference type="ARBA" id="ARBA00001917"/>
    </source>
</evidence>
<dbReference type="GO" id="GO:0010181">
    <property type="term" value="F:FMN binding"/>
    <property type="evidence" value="ECO:0007669"/>
    <property type="project" value="InterPro"/>
</dbReference>
<feature type="signal peptide" evidence="7">
    <location>
        <begin position="1"/>
        <end position="17"/>
    </location>
</feature>
<name>A0A7S2FP55_9STRA</name>
<proteinExistence type="inferred from homology"/>
<keyword evidence="6" id="KW-0249">Electron transport</keyword>
<dbReference type="InterPro" id="IPR008254">
    <property type="entry name" value="Flavodoxin/NO_synth"/>
</dbReference>
<dbReference type="Gene3D" id="3.40.50.360">
    <property type="match status" value="1"/>
</dbReference>
<dbReference type="PANTHER" id="PTHR42809:SF1">
    <property type="entry name" value="FLAVODOXIN 1"/>
    <property type="match status" value="1"/>
</dbReference>
<dbReference type="InterPro" id="IPR001226">
    <property type="entry name" value="Flavodoxin_CS"/>
</dbReference>
<dbReference type="InterPro" id="IPR010086">
    <property type="entry name" value="Flavodoxin_lc"/>
</dbReference>
<evidence type="ECO:0000256" key="4">
    <source>
        <dbReference type="ARBA" id="ARBA00022630"/>
    </source>
</evidence>
<dbReference type="NCBIfam" id="TIGR01752">
    <property type="entry name" value="flav_long"/>
    <property type="match status" value="1"/>
</dbReference>
<dbReference type="PROSITE" id="PS50902">
    <property type="entry name" value="FLAVODOXIN_LIKE"/>
    <property type="match status" value="1"/>
</dbReference>
<dbReference type="PROSITE" id="PS00201">
    <property type="entry name" value="FLAVODOXIN"/>
    <property type="match status" value="1"/>
</dbReference>
<dbReference type="NCBIfam" id="NF006738">
    <property type="entry name" value="PRK09267.1-4"/>
    <property type="match status" value="1"/>
</dbReference>
<dbReference type="Pfam" id="PF00258">
    <property type="entry name" value="Flavodoxin_1"/>
    <property type="match status" value="1"/>
</dbReference>
<protein>
    <recommendedName>
        <fullName evidence="8">Flavodoxin-like domain-containing protein</fullName>
    </recommendedName>
</protein>
<organism evidence="9">
    <name type="scientific">Florenciella parvula</name>
    <dbReference type="NCBI Taxonomy" id="236787"/>
    <lineage>
        <taxon>Eukaryota</taxon>
        <taxon>Sar</taxon>
        <taxon>Stramenopiles</taxon>
        <taxon>Ochrophyta</taxon>
        <taxon>Dictyochophyceae</taxon>
        <taxon>Florenciellales</taxon>
        <taxon>Florenciella</taxon>
    </lineage>
</organism>
<evidence type="ECO:0000256" key="3">
    <source>
        <dbReference type="ARBA" id="ARBA00022448"/>
    </source>
</evidence>
<comment type="similarity">
    <text evidence="2">Belongs to the flavodoxin family.</text>
</comment>
<comment type="cofactor">
    <cofactor evidence="1">
        <name>FMN</name>
        <dbReference type="ChEBI" id="CHEBI:58210"/>
    </cofactor>
</comment>
<dbReference type="PANTHER" id="PTHR42809">
    <property type="entry name" value="FLAVODOXIN 2"/>
    <property type="match status" value="1"/>
</dbReference>
<dbReference type="GO" id="GO:0009055">
    <property type="term" value="F:electron transfer activity"/>
    <property type="evidence" value="ECO:0007669"/>
    <property type="project" value="InterPro"/>
</dbReference>